<comment type="caution">
    <text evidence="2">The sequence shown here is derived from an EMBL/GenBank/DDBJ whole genome shotgun (WGS) entry which is preliminary data.</text>
</comment>
<feature type="compositionally biased region" description="Polar residues" evidence="1">
    <location>
        <begin position="46"/>
        <end position="73"/>
    </location>
</feature>
<keyword evidence="3" id="KW-1185">Reference proteome</keyword>
<feature type="region of interest" description="Disordered" evidence="1">
    <location>
        <begin position="40"/>
        <end position="73"/>
    </location>
</feature>
<organism evidence="2 3">
    <name type="scientific">Lyophyllum shimeji</name>
    <name type="common">Hon-shimeji</name>
    <name type="synonym">Tricholoma shimeji</name>
    <dbReference type="NCBI Taxonomy" id="47721"/>
    <lineage>
        <taxon>Eukaryota</taxon>
        <taxon>Fungi</taxon>
        <taxon>Dikarya</taxon>
        <taxon>Basidiomycota</taxon>
        <taxon>Agaricomycotina</taxon>
        <taxon>Agaricomycetes</taxon>
        <taxon>Agaricomycetidae</taxon>
        <taxon>Agaricales</taxon>
        <taxon>Tricholomatineae</taxon>
        <taxon>Lyophyllaceae</taxon>
        <taxon>Lyophyllum</taxon>
    </lineage>
</organism>
<dbReference type="Proteomes" id="UP001063166">
    <property type="component" value="Unassembled WGS sequence"/>
</dbReference>
<dbReference type="EMBL" id="BRPK01000005">
    <property type="protein sequence ID" value="GLB38830.1"/>
    <property type="molecule type" value="Genomic_DNA"/>
</dbReference>
<protein>
    <submittedName>
        <fullName evidence="2">Uncharacterized protein</fullName>
    </submittedName>
</protein>
<dbReference type="AlphaFoldDB" id="A0A9P3UPB8"/>
<accession>A0A9P3UPB8</accession>
<evidence type="ECO:0000313" key="3">
    <source>
        <dbReference type="Proteomes" id="UP001063166"/>
    </source>
</evidence>
<proteinExistence type="predicted"/>
<name>A0A9P3UPB8_LYOSH</name>
<gene>
    <name evidence="2" type="ORF">LshimejAT787_0506950</name>
</gene>
<evidence type="ECO:0000313" key="2">
    <source>
        <dbReference type="EMBL" id="GLB38830.1"/>
    </source>
</evidence>
<evidence type="ECO:0000256" key="1">
    <source>
        <dbReference type="SAM" id="MobiDB-lite"/>
    </source>
</evidence>
<reference evidence="2" key="1">
    <citation type="submission" date="2022-07" db="EMBL/GenBank/DDBJ databases">
        <title>The genome of Lyophyllum shimeji provides insight into the initial evolution of ectomycorrhizal fungal genome.</title>
        <authorList>
            <person name="Kobayashi Y."/>
            <person name="Shibata T."/>
            <person name="Hirakawa H."/>
            <person name="Shigenobu S."/>
            <person name="Nishiyama T."/>
            <person name="Yamada A."/>
            <person name="Hasebe M."/>
            <person name="Kawaguchi M."/>
        </authorList>
    </citation>
    <scope>NUCLEOTIDE SEQUENCE</scope>
    <source>
        <strain evidence="2">AT787</strain>
    </source>
</reference>
<sequence length="73" mass="8187">MDSMNAADLKHCIKAQKGRSLGGLDADDLDLFKHLLPREHKEIRRQSQPFHSRQLTDKFTLTSPQTPAGTSVT</sequence>